<dbReference type="Pfam" id="PF14299">
    <property type="entry name" value="PP2"/>
    <property type="match status" value="1"/>
</dbReference>
<dbReference type="InterPro" id="IPR025886">
    <property type="entry name" value="PP2-like"/>
</dbReference>
<dbReference type="InterPro" id="IPR036047">
    <property type="entry name" value="F-box-like_dom_sf"/>
</dbReference>
<dbReference type="AlphaFoldDB" id="A0A445MBV9"/>
<dbReference type="EMBL" id="KV875572">
    <property type="protein sequence ID" value="RZR71699.1"/>
    <property type="molecule type" value="Genomic_DNA"/>
</dbReference>
<dbReference type="PROSITE" id="PS50181">
    <property type="entry name" value="FBOX"/>
    <property type="match status" value="1"/>
</dbReference>
<organism evidence="2">
    <name type="scientific">Ensete ventricosum</name>
    <name type="common">Abyssinian banana</name>
    <name type="synonym">Musa ensete</name>
    <dbReference type="NCBI Taxonomy" id="4639"/>
    <lineage>
        <taxon>Eukaryota</taxon>
        <taxon>Viridiplantae</taxon>
        <taxon>Streptophyta</taxon>
        <taxon>Embryophyta</taxon>
        <taxon>Tracheophyta</taxon>
        <taxon>Spermatophyta</taxon>
        <taxon>Magnoliopsida</taxon>
        <taxon>Liliopsida</taxon>
        <taxon>Zingiberales</taxon>
        <taxon>Musaceae</taxon>
        <taxon>Ensete</taxon>
    </lineage>
</organism>
<evidence type="ECO:0000313" key="2">
    <source>
        <dbReference type="EMBL" id="RZR71699.1"/>
    </source>
</evidence>
<dbReference type="SUPFAM" id="SSF81383">
    <property type="entry name" value="F-box domain"/>
    <property type="match status" value="1"/>
</dbReference>
<dbReference type="Pfam" id="PF00646">
    <property type="entry name" value="F-box"/>
    <property type="match status" value="1"/>
</dbReference>
<gene>
    <name evidence="2" type="ORF">BHM03_00006479</name>
</gene>
<feature type="domain" description="F-box" evidence="1">
    <location>
        <begin position="61"/>
        <end position="107"/>
    </location>
</feature>
<dbReference type="SMART" id="SM00256">
    <property type="entry name" value="FBOX"/>
    <property type="match status" value="1"/>
</dbReference>
<dbReference type="PANTHER" id="PTHR32278">
    <property type="entry name" value="F-BOX DOMAIN-CONTAINING PROTEIN"/>
    <property type="match status" value="1"/>
</dbReference>
<reference evidence="2" key="1">
    <citation type="journal article" date="2018" name="Data Brief">
        <title>Genome sequence data from 17 accessions of Ensete ventricosum, a staple food crop for millions in Ethiopia.</title>
        <authorList>
            <person name="Yemataw Z."/>
            <person name="Muzemil S."/>
            <person name="Ambachew D."/>
            <person name="Tripathi L."/>
            <person name="Tesfaye K."/>
            <person name="Chala A."/>
            <person name="Farbos A."/>
            <person name="O'Neill P."/>
            <person name="Moore K."/>
            <person name="Grant M."/>
            <person name="Studholme D.J."/>
        </authorList>
    </citation>
    <scope>NUCLEOTIDE SEQUENCE [LARGE SCALE GENOMIC DNA]</scope>
    <source>
        <tissue evidence="2">Leaf</tissue>
    </source>
</reference>
<evidence type="ECO:0000259" key="1">
    <source>
        <dbReference type="PROSITE" id="PS50181"/>
    </source>
</evidence>
<protein>
    <recommendedName>
        <fullName evidence="1">F-box domain-containing protein</fullName>
    </recommendedName>
</protein>
<proteinExistence type="predicted"/>
<dbReference type="CDD" id="cd22162">
    <property type="entry name" value="F-box_AtSKIP3-like"/>
    <property type="match status" value="1"/>
</dbReference>
<accession>A0A445MBV9</accession>
<dbReference type="InterPro" id="IPR001810">
    <property type="entry name" value="F-box_dom"/>
</dbReference>
<name>A0A445MBV9_ENSVE</name>
<dbReference type="PANTHER" id="PTHR32278:SF148">
    <property type="entry name" value="(WILD MALAYSIAN BANANA) HYPOTHETICAL PROTEIN"/>
    <property type="match status" value="1"/>
</dbReference>
<sequence length="335" mass="37778">MAWDRGMGRHAALMGMGQAASCSGTSTSDSRSDADLVPWANVASSEIDKKQRRHREKMEAVKSLDDMPIDVVSKVLAFTTPADAGRSSTVSRLFRAASSSDGLWNRFLPSDIDEILPRAVAPIEFSSKKDLFFRLCDPILIDGGNKILDLHLRLRIEVCSDILQLCFYFHVAFPSLPNHGQLQHSKYLDPPSCLCPLVCDHRFAEVAQLLRVCWLDLGGEIRSTMLSPETCYAAYFIFQLEEDSGGFQSPVQEASISIGAHVSETRAILKPGRRRTTDPTIQVPRTRDDGWMEIEMGEFLNDDYEQSVRFRFRQVTEMNWKWGLIVQGVEFRPKN</sequence>
<dbReference type="Proteomes" id="UP000290560">
    <property type="component" value="Unassembled WGS sequence"/>
</dbReference>